<reference evidence="4 5" key="1">
    <citation type="submission" date="2024-02" db="EMBL/GenBank/DDBJ databases">
        <authorList>
            <person name="Chen Y."/>
            <person name="Shah S."/>
            <person name="Dougan E. K."/>
            <person name="Thang M."/>
            <person name="Chan C."/>
        </authorList>
    </citation>
    <scope>NUCLEOTIDE SEQUENCE [LARGE SCALE GENOMIC DNA]</scope>
</reference>
<keyword evidence="5" id="KW-1185">Reference proteome</keyword>
<sequence length="599" mass="64408">MSRDADYEEFLALRKHVRKLQQGTPLLLNILGGQEDLQICAFQVSQDLQTLTWRECEGNGPSRRLPLSAIGSVQETSVPRNGGGGGHFALQVRLREAVPNVPQAFELICTSKEDLDSWHQGLRFLMGDESEMASPAKESRTESRPEEKASSRAAKAQEELCERLQQENLMLKEMIKRKDATIAELLKDSKSIKTESTSRESDEHLQFREVAILRRKNKRLQSELKSKQHTISGLLKLVERLSQQDETSAHETAEEDFGTVSKHIIEMKADADVEAIPAKVVRARPGASAASPAPRPAPAVPAPAMPASGSPGRAAAKDEGTGLDALLGGELAALADKLQMLERAAAAATQGVAAVSSFQPPSRVAGSAGPSGAAGAATGSGAAEAPSLVGRGPRSNKALEALQREMHVLEEKKRLVQHLAQMLEPEPSDSEQDDGMLKALTFPVPMECGLEILAQTPWAICMPAACHASKDDDLPQPAEVKFPVQKGCQLIVQRVCCGADHTFAIVNISCASFTEAGRLFAWGLGSYGALGIGSWADCHTPTEVWFPEDDAEAHRRLTFVYQVAAGTKHSVALTDKGQVYTWGHGGHGRLGLGQAKVRG</sequence>
<dbReference type="SUPFAM" id="SSF50729">
    <property type="entry name" value="PH domain-like"/>
    <property type="match status" value="1"/>
</dbReference>
<evidence type="ECO:0000256" key="2">
    <source>
        <dbReference type="PROSITE-ProRule" id="PRU00235"/>
    </source>
</evidence>
<feature type="compositionally biased region" description="Low complexity" evidence="3">
    <location>
        <begin position="305"/>
        <end position="314"/>
    </location>
</feature>
<proteinExistence type="predicted"/>
<name>A0ABP0L9T6_9DINO</name>
<gene>
    <name evidence="4" type="ORF">SCF082_LOCUS21510</name>
</gene>
<feature type="repeat" description="RCC1" evidence="2">
    <location>
        <begin position="577"/>
        <end position="599"/>
    </location>
</feature>
<keyword evidence="1" id="KW-0677">Repeat</keyword>
<dbReference type="Pfam" id="PF00415">
    <property type="entry name" value="RCC1"/>
    <property type="match status" value="1"/>
</dbReference>
<comment type="caution">
    <text evidence="4">The sequence shown here is derived from an EMBL/GenBank/DDBJ whole genome shotgun (WGS) entry which is preliminary data.</text>
</comment>
<feature type="non-terminal residue" evidence="4">
    <location>
        <position position="599"/>
    </location>
</feature>
<evidence type="ECO:0000256" key="3">
    <source>
        <dbReference type="SAM" id="MobiDB-lite"/>
    </source>
</evidence>
<evidence type="ECO:0000313" key="4">
    <source>
        <dbReference type="EMBL" id="CAK9035937.1"/>
    </source>
</evidence>
<feature type="repeat" description="RCC1" evidence="2">
    <location>
        <begin position="517"/>
        <end position="576"/>
    </location>
</feature>
<dbReference type="EMBL" id="CAXAMM010015269">
    <property type="protein sequence ID" value="CAK9035937.1"/>
    <property type="molecule type" value="Genomic_DNA"/>
</dbReference>
<dbReference type="SUPFAM" id="SSF50985">
    <property type="entry name" value="RCC1/BLIP-II"/>
    <property type="match status" value="1"/>
</dbReference>
<accession>A0ABP0L9T6</accession>
<organism evidence="4 5">
    <name type="scientific">Durusdinium trenchii</name>
    <dbReference type="NCBI Taxonomy" id="1381693"/>
    <lineage>
        <taxon>Eukaryota</taxon>
        <taxon>Sar</taxon>
        <taxon>Alveolata</taxon>
        <taxon>Dinophyceae</taxon>
        <taxon>Suessiales</taxon>
        <taxon>Symbiodiniaceae</taxon>
        <taxon>Durusdinium</taxon>
    </lineage>
</organism>
<dbReference type="PROSITE" id="PS00626">
    <property type="entry name" value="RCC1_2"/>
    <property type="match status" value="1"/>
</dbReference>
<evidence type="ECO:0000313" key="5">
    <source>
        <dbReference type="Proteomes" id="UP001642464"/>
    </source>
</evidence>
<dbReference type="PANTHER" id="PTHR22872">
    <property type="entry name" value="BTK-BINDING PROTEIN-RELATED"/>
    <property type="match status" value="1"/>
</dbReference>
<dbReference type="Proteomes" id="UP001642464">
    <property type="component" value="Unassembled WGS sequence"/>
</dbReference>
<feature type="compositionally biased region" description="Pro residues" evidence="3">
    <location>
        <begin position="293"/>
        <end position="304"/>
    </location>
</feature>
<dbReference type="PROSITE" id="PS50012">
    <property type="entry name" value="RCC1_3"/>
    <property type="match status" value="2"/>
</dbReference>
<protein>
    <submittedName>
        <fullName evidence="4">Probable E3 ubiquitin-protein ligase HERC6 (HECT domain and RCC1-like domain-containing protein 6) (HECT-type E3 ubiquitin transferase HERC6)</fullName>
    </submittedName>
</protein>
<feature type="region of interest" description="Disordered" evidence="3">
    <location>
        <begin position="286"/>
        <end position="317"/>
    </location>
</feature>
<feature type="region of interest" description="Disordered" evidence="3">
    <location>
        <begin position="359"/>
        <end position="393"/>
    </location>
</feature>
<dbReference type="InterPro" id="IPR000408">
    <property type="entry name" value="Reg_chr_condens"/>
</dbReference>
<dbReference type="Gene3D" id="2.130.10.30">
    <property type="entry name" value="Regulator of chromosome condensation 1/beta-lactamase-inhibitor protein II"/>
    <property type="match status" value="1"/>
</dbReference>
<dbReference type="InterPro" id="IPR009091">
    <property type="entry name" value="RCC1/BLIP-II"/>
</dbReference>
<feature type="region of interest" description="Disordered" evidence="3">
    <location>
        <begin position="129"/>
        <end position="157"/>
    </location>
</feature>
<feature type="compositionally biased region" description="Low complexity" evidence="3">
    <location>
        <begin position="359"/>
        <end position="387"/>
    </location>
</feature>
<feature type="compositionally biased region" description="Basic and acidic residues" evidence="3">
    <location>
        <begin position="137"/>
        <end position="157"/>
    </location>
</feature>
<dbReference type="PANTHER" id="PTHR22872:SF2">
    <property type="entry name" value="INHIBITOR OF BRUTON TYROSINE KINASE"/>
    <property type="match status" value="1"/>
</dbReference>
<dbReference type="InterPro" id="IPR051625">
    <property type="entry name" value="Signaling_Regulatory_Domain"/>
</dbReference>
<evidence type="ECO:0000256" key="1">
    <source>
        <dbReference type="ARBA" id="ARBA00022737"/>
    </source>
</evidence>